<feature type="region of interest" description="Disordered" evidence="1">
    <location>
        <begin position="24"/>
        <end position="62"/>
    </location>
</feature>
<dbReference type="EMBL" id="JAFHKP010000017">
    <property type="protein sequence ID" value="KAG5482209.1"/>
    <property type="molecule type" value="Genomic_DNA"/>
</dbReference>
<name>A0A836KNT8_LEIEN</name>
<dbReference type="KEGG" id="lenr:94173253"/>
<protein>
    <submittedName>
        <fullName evidence="2">Uncharacterized protein</fullName>
    </submittedName>
</protein>
<sequence length="338" mass="34362">MQSRGLRLDQVQLLVRLRKEALEAEARTAPASPARSDALQRNVPGHTASAGHTAVESSATRPAATMPSFLWEQMSNDDTASRTGGSGAVGEGMAEQHYEQLPLRRSVSSVVAMRCPGEVLVREQLHPLRHRGGASGSGVGASGLSSSPSSAAHVSPADHRRLAPVHEGTPDLSRDTAGSLPLPPLEPRPAFAFVRLPPALDSVSFSAATAAAASGLLSRQSSRARASLFPLNASAALQGFRRVDGRPAALGAATAMATGGGPSSAALIFDDWNDVDGAQAAEGSDDTVGIAAGARGHRAVLERGGASGVVIRSTGLTDRVAAPAAASTAVAVGTTRAC</sequence>
<feature type="compositionally biased region" description="Low complexity" evidence="1">
    <location>
        <begin position="142"/>
        <end position="155"/>
    </location>
</feature>
<gene>
    <name evidence="2" type="ORF">CUR178_06068</name>
</gene>
<evidence type="ECO:0000256" key="1">
    <source>
        <dbReference type="SAM" id="MobiDB-lite"/>
    </source>
</evidence>
<comment type="caution">
    <text evidence="2">The sequence shown here is derived from an EMBL/GenBank/DDBJ whole genome shotgun (WGS) entry which is preliminary data.</text>
</comment>
<reference evidence="2 3" key="1">
    <citation type="submission" date="2021-02" db="EMBL/GenBank/DDBJ databases">
        <title>Leishmania (Mundinia) enrietti genome sequencing and assembly.</title>
        <authorList>
            <person name="Almutairi H."/>
            <person name="Gatherer D."/>
        </authorList>
    </citation>
    <scope>NUCLEOTIDE SEQUENCE [LARGE SCALE GENOMIC DNA]</scope>
    <source>
        <strain evidence="2">CUR178</strain>
    </source>
</reference>
<keyword evidence="3" id="KW-1185">Reference proteome</keyword>
<evidence type="ECO:0000313" key="3">
    <source>
        <dbReference type="Proteomes" id="UP000674179"/>
    </source>
</evidence>
<organism evidence="2 3">
    <name type="scientific">Leishmania enriettii</name>
    <dbReference type="NCBI Taxonomy" id="5663"/>
    <lineage>
        <taxon>Eukaryota</taxon>
        <taxon>Discoba</taxon>
        <taxon>Euglenozoa</taxon>
        <taxon>Kinetoplastea</taxon>
        <taxon>Metakinetoplastina</taxon>
        <taxon>Trypanosomatida</taxon>
        <taxon>Trypanosomatidae</taxon>
        <taxon>Leishmaniinae</taxon>
        <taxon>Leishmania</taxon>
    </lineage>
</organism>
<proteinExistence type="predicted"/>
<feature type="region of interest" description="Disordered" evidence="1">
    <location>
        <begin position="129"/>
        <end position="181"/>
    </location>
</feature>
<dbReference type="GeneID" id="94173253"/>
<dbReference type="RefSeq" id="XP_067694071.1">
    <property type="nucleotide sequence ID" value="XM_067837743.1"/>
</dbReference>
<accession>A0A836KNT8</accession>
<evidence type="ECO:0000313" key="2">
    <source>
        <dbReference type="EMBL" id="KAG5482209.1"/>
    </source>
</evidence>
<dbReference type="AlphaFoldDB" id="A0A836KNT8"/>
<dbReference type="Proteomes" id="UP000674179">
    <property type="component" value="Chromosome 17"/>
</dbReference>